<keyword evidence="2" id="KW-1133">Transmembrane helix</keyword>
<proteinExistence type="predicted"/>
<dbReference type="EMBL" id="BAFO02000008">
    <property type="protein sequence ID" value="GAD82396.1"/>
    <property type="molecule type" value="Genomic_DNA"/>
</dbReference>
<gene>
    <name evidence="3" type="ORF">NCAST_08_02700</name>
</gene>
<keyword evidence="2" id="KW-0812">Transmembrane</keyword>
<sequence>MTDTATTTPHDDASEDSPRSTADLEREVRTATRNGRYALIAALCAAVISSGVSAGSAIYVSQHQLDRTQRVEAVQMLRDNRQAAYTELVAALTAYVYGLGALIGELNQSIPDVEEIRAQVADLFGERWMRFGRAMTGAELVGTEELAGAIDEFGGTVTKFLTDHLQPFVRRNLAEPGTSVDDLRRDGPSLVTAVEQMAAEAEDFTHTIVEQGRRDLGIGP</sequence>
<dbReference type="Proteomes" id="UP000017048">
    <property type="component" value="Unassembled WGS sequence"/>
</dbReference>
<accession>U5E7N8</accession>
<dbReference type="AlphaFoldDB" id="U5E7N8"/>
<feature type="region of interest" description="Disordered" evidence="1">
    <location>
        <begin position="1"/>
        <end position="24"/>
    </location>
</feature>
<dbReference type="eggNOG" id="ENOG5031TSB">
    <property type="taxonomic scope" value="Bacteria"/>
</dbReference>
<evidence type="ECO:0000256" key="2">
    <source>
        <dbReference type="SAM" id="Phobius"/>
    </source>
</evidence>
<comment type="caution">
    <text evidence="3">The sequence shown here is derived from an EMBL/GenBank/DDBJ whole genome shotgun (WGS) entry which is preliminary data.</text>
</comment>
<keyword evidence="4" id="KW-1185">Reference proteome</keyword>
<evidence type="ECO:0000256" key="1">
    <source>
        <dbReference type="SAM" id="MobiDB-lite"/>
    </source>
</evidence>
<keyword evidence="2" id="KW-0472">Membrane</keyword>
<dbReference type="GeneID" id="91516720"/>
<evidence type="ECO:0000313" key="3">
    <source>
        <dbReference type="EMBL" id="GAD82396.1"/>
    </source>
</evidence>
<dbReference type="RefSeq" id="WP_019050367.1">
    <property type="nucleotide sequence ID" value="NZ_BAFO02000008.1"/>
</dbReference>
<evidence type="ECO:0000313" key="4">
    <source>
        <dbReference type="Proteomes" id="UP000017048"/>
    </source>
</evidence>
<dbReference type="OrthoDB" id="4547445at2"/>
<dbReference type="STRING" id="1824.SAMN05444423_105105"/>
<protein>
    <submittedName>
        <fullName evidence="3">Uncharacterized protein</fullName>
    </submittedName>
</protein>
<organism evidence="3 4">
    <name type="scientific">Nocardia asteroides NBRC 15531</name>
    <dbReference type="NCBI Taxonomy" id="1110697"/>
    <lineage>
        <taxon>Bacteria</taxon>
        <taxon>Bacillati</taxon>
        <taxon>Actinomycetota</taxon>
        <taxon>Actinomycetes</taxon>
        <taxon>Mycobacteriales</taxon>
        <taxon>Nocardiaceae</taxon>
        <taxon>Nocardia</taxon>
    </lineage>
</organism>
<name>U5E7N8_NOCAS</name>
<feature type="transmembrane region" description="Helical" evidence="2">
    <location>
        <begin position="37"/>
        <end position="60"/>
    </location>
</feature>
<feature type="compositionally biased region" description="Basic and acidic residues" evidence="1">
    <location>
        <begin position="9"/>
        <end position="24"/>
    </location>
</feature>
<reference evidence="3 4" key="1">
    <citation type="journal article" date="2014" name="BMC Genomics">
        <title>Genome based analysis of type-I polyketide synthase and nonribosomal peptide synthetase gene clusters in seven strains of five representative Nocardia species.</title>
        <authorList>
            <person name="Komaki H."/>
            <person name="Ichikawa N."/>
            <person name="Hosoyama A."/>
            <person name="Takahashi-Nakaguchi A."/>
            <person name="Matsuzawa T."/>
            <person name="Suzuki K."/>
            <person name="Fujita N."/>
            <person name="Gonoi T."/>
        </authorList>
    </citation>
    <scope>NUCLEOTIDE SEQUENCE [LARGE SCALE GENOMIC DNA]</scope>
    <source>
        <strain evidence="3 4">NBRC 15531</strain>
    </source>
</reference>